<protein>
    <submittedName>
        <fullName evidence="1">Uncharacterized protein</fullName>
    </submittedName>
</protein>
<proteinExistence type="predicted"/>
<name>A0A7J5MYS9_BIFAD</name>
<evidence type="ECO:0000313" key="2">
    <source>
        <dbReference type="Proteomes" id="UP000437631"/>
    </source>
</evidence>
<organism evidence="1 2">
    <name type="scientific">Bifidobacterium adolescentis</name>
    <dbReference type="NCBI Taxonomy" id="1680"/>
    <lineage>
        <taxon>Bacteria</taxon>
        <taxon>Bacillati</taxon>
        <taxon>Actinomycetota</taxon>
        <taxon>Actinomycetes</taxon>
        <taxon>Bifidobacteriales</taxon>
        <taxon>Bifidobacteriaceae</taxon>
        <taxon>Bifidobacterium</taxon>
    </lineage>
</organism>
<dbReference type="AlphaFoldDB" id="A0A7J5MYS9"/>
<gene>
    <name evidence="1" type="ORF">GA752_05040</name>
</gene>
<evidence type="ECO:0000313" key="1">
    <source>
        <dbReference type="EMBL" id="KAB5746949.1"/>
    </source>
</evidence>
<reference evidence="1 2" key="1">
    <citation type="journal article" date="2019" name="Nat. Med.">
        <title>A library of human gut bacterial isolates paired with longitudinal multiomics data enables mechanistic microbiome research.</title>
        <authorList>
            <person name="Poyet M."/>
            <person name="Groussin M."/>
            <person name="Gibbons S.M."/>
            <person name="Avila-Pacheco J."/>
            <person name="Jiang X."/>
            <person name="Kearney S.M."/>
            <person name="Perrotta A.R."/>
            <person name="Berdy B."/>
            <person name="Zhao S."/>
            <person name="Lieberman T.D."/>
            <person name="Swanson P.K."/>
            <person name="Smith M."/>
            <person name="Roesemann S."/>
            <person name="Alexander J.E."/>
            <person name="Rich S.A."/>
            <person name="Livny J."/>
            <person name="Vlamakis H."/>
            <person name="Clish C."/>
            <person name="Bullock K."/>
            <person name="Deik A."/>
            <person name="Scott J."/>
            <person name="Pierce K.A."/>
            <person name="Xavier R.J."/>
            <person name="Alm E.J."/>
        </authorList>
    </citation>
    <scope>NUCLEOTIDE SEQUENCE [LARGE SCALE GENOMIC DNA]</scope>
    <source>
        <strain evidence="1 2">BIOML-A190</strain>
    </source>
</reference>
<comment type="caution">
    <text evidence="1">The sequence shown here is derived from an EMBL/GenBank/DDBJ whole genome shotgun (WGS) entry which is preliminary data.</text>
</comment>
<accession>A0A7J5MYS9</accession>
<dbReference type="EMBL" id="WDLT01000004">
    <property type="protein sequence ID" value="KAB5746949.1"/>
    <property type="molecule type" value="Genomic_DNA"/>
</dbReference>
<sequence length="83" mass="8462">MVAVATDAVVTVPSGLVSSIWAAVWLDPSGWFGVHAMSSVSGVARVAPCVGAVMVGVSGGQMVVIWLDCVHFPVRMPLAASLP</sequence>
<dbReference type="Proteomes" id="UP000437631">
    <property type="component" value="Unassembled WGS sequence"/>
</dbReference>